<proteinExistence type="predicted"/>
<feature type="domain" description="Gfo/Idh/MocA-like oxidoreductase N-terminal" evidence="2">
    <location>
        <begin position="4"/>
        <end position="125"/>
    </location>
</feature>
<dbReference type="Gene3D" id="3.30.360.10">
    <property type="entry name" value="Dihydrodipicolinate Reductase, domain 2"/>
    <property type="match status" value="1"/>
</dbReference>
<dbReference type="OrthoDB" id="9815825at2"/>
<dbReference type="Pfam" id="PF22725">
    <property type="entry name" value="GFO_IDH_MocA_C3"/>
    <property type="match status" value="1"/>
</dbReference>
<dbReference type="SUPFAM" id="SSF55347">
    <property type="entry name" value="Glyceraldehyde-3-phosphate dehydrogenase-like, C-terminal domain"/>
    <property type="match status" value="1"/>
</dbReference>
<keyword evidence="5" id="KW-1185">Reference proteome</keyword>
<dbReference type="Proteomes" id="UP000315724">
    <property type="component" value="Chromosome"/>
</dbReference>
<dbReference type="EC" id="1.-.-.-" evidence="4"/>
<organism evidence="4 5">
    <name type="scientific">Thalassoglobus polymorphus</name>
    <dbReference type="NCBI Taxonomy" id="2527994"/>
    <lineage>
        <taxon>Bacteria</taxon>
        <taxon>Pseudomonadati</taxon>
        <taxon>Planctomycetota</taxon>
        <taxon>Planctomycetia</taxon>
        <taxon>Planctomycetales</taxon>
        <taxon>Planctomycetaceae</taxon>
        <taxon>Thalassoglobus</taxon>
    </lineage>
</organism>
<dbReference type="Pfam" id="PF01408">
    <property type="entry name" value="GFO_IDH_MocA"/>
    <property type="match status" value="1"/>
</dbReference>
<gene>
    <name evidence="4" type="primary">ydgJ_3</name>
    <name evidence="4" type="ORF">Mal48_46080</name>
</gene>
<dbReference type="KEGG" id="tpol:Mal48_46080"/>
<evidence type="ECO:0000313" key="4">
    <source>
        <dbReference type="EMBL" id="QDT35332.1"/>
    </source>
</evidence>
<evidence type="ECO:0000313" key="5">
    <source>
        <dbReference type="Proteomes" id="UP000315724"/>
    </source>
</evidence>
<feature type="domain" description="GFO/IDH/MocA-like oxidoreductase" evidence="3">
    <location>
        <begin position="134"/>
        <end position="252"/>
    </location>
</feature>
<dbReference type="RefSeq" id="WP_145204729.1">
    <property type="nucleotide sequence ID" value="NZ_CP036267.1"/>
</dbReference>
<name>A0A517QUL7_9PLAN</name>
<evidence type="ECO:0000256" key="1">
    <source>
        <dbReference type="ARBA" id="ARBA00023002"/>
    </source>
</evidence>
<dbReference type="InterPro" id="IPR036291">
    <property type="entry name" value="NAD(P)-bd_dom_sf"/>
</dbReference>
<dbReference type="GO" id="GO:0016491">
    <property type="term" value="F:oxidoreductase activity"/>
    <property type="evidence" value="ECO:0007669"/>
    <property type="project" value="UniProtKB-KW"/>
</dbReference>
<keyword evidence="1 4" id="KW-0560">Oxidoreductase</keyword>
<dbReference type="InterPro" id="IPR050463">
    <property type="entry name" value="Gfo/Idh/MocA_oxidrdct_glycsds"/>
</dbReference>
<accession>A0A517QUL7</accession>
<dbReference type="EMBL" id="CP036267">
    <property type="protein sequence ID" value="QDT35332.1"/>
    <property type="molecule type" value="Genomic_DNA"/>
</dbReference>
<dbReference type="PANTHER" id="PTHR43818">
    <property type="entry name" value="BCDNA.GH03377"/>
    <property type="match status" value="1"/>
</dbReference>
<dbReference type="GO" id="GO:0000166">
    <property type="term" value="F:nucleotide binding"/>
    <property type="evidence" value="ECO:0007669"/>
    <property type="project" value="InterPro"/>
</dbReference>
<dbReference type="InterPro" id="IPR055170">
    <property type="entry name" value="GFO_IDH_MocA-like_dom"/>
</dbReference>
<evidence type="ECO:0000259" key="3">
    <source>
        <dbReference type="Pfam" id="PF22725"/>
    </source>
</evidence>
<dbReference type="SUPFAM" id="SSF51735">
    <property type="entry name" value="NAD(P)-binding Rossmann-fold domains"/>
    <property type="match status" value="1"/>
</dbReference>
<dbReference type="PANTHER" id="PTHR43818:SF11">
    <property type="entry name" value="BCDNA.GH03377"/>
    <property type="match status" value="1"/>
</dbReference>
<evidence type="ECO:0000259" key="2">
    <source>
        <dbReference type="Pfam" id="PF01408"/>
    </source>
</evidence>
<protein>
    <submittedName>
        <fullName evidence="4">Putative oxidoreductase YdgJ</fullName>
        <ecNumber evidence="4">1.-.-.-</ecNumber>
    </submittedName>
</protein>
<sequence length="327" mass="36515">MAKIKIGQIGVGHAHASGKARAIKGSKDFEFVGVAESDSRLRSMWENDDTYAGLDWLPQEQLINDDSVQAIAIETNVPDLLDVAEACIDAGKHIHLDKPAGFSLPQFKSILDQAAKKHLIVQMGYMYRTHPGVQLLENLLEKGWLGEIFAVNAVIGKLMNESSRRGMLGQPGGIMFELGGHMLDIVLHLLGKPESIHTINQHSSPIDDGYLDNMLAVFEYATAHATLHCSCDEVDGFARRQLVVCGTEGTLEIRPMPNPSAKLALTQERGRFRKGWQEVELPKYIRYVDDIAELARQIRHEEDPRYKYEHDLLVQETLLKISDVPVD</sequence>
<dbReference type="Gene3D" id="3.40.50.720">
    <property type="entry name" value="NAD(P)-binding Rossmann-like Domain"/>
    <property type="match status" value="1"/>
</dbReference>
<reference evidence="4 5" key="1">
    <citation type="submission" date="2019-02" db="EMBL/GenBank/DDBJ databases">
        <title>Deep-cultivation of Planctomycetes and their phenomic and genomic characterization uncovers novel biology.</title>
        <authorList>
            <person name="Wiegand S."/>
            <person name="Jogler M."/>
            <person name="Boedeker C."/>
            <person name="Pinto D."/>
            <person name="Vollmers J."/>
            <person name="Rivas-Marin E."/>
            <person name="Kohn T."/>
            <person name="Peeters S.H."/>
            <person name="Heuer A."/>
            <person name="Rast P."/>
            <person name="Oberbeckmann S."/>
            <person name="Bunk B."/>
            <person name="Jeske O."/>
            <person name="Meyerdierks A."/>
            <person name="Storesund J.E."/>
            <person name="Kallscheuer N."/>
            <person name="Luecker S."/>
            <person name="Lage O.M."/>
            <person name="Pohl T."/>
            <person name="Merkel B.J."/>
            <person name="Hornburger P."/>
            <person name="Mueller R.-W."/>
            <person name="Bruemmer F."/>
            <person name="Labrenz M."/>
            <person name="Spormann A.M."/>
            <person name="Op den Camp H."/>
            <person name="Overmann J."/>
            <person name="Amann R."/>
            <person name="Jetten M.S.M."/>
            <person name="Mascher T."/>
            <person name="Medema M.H."/>
            <person name="Devos D.P."/>
            <person name="Kaster A.-K."/>
            <person name="Ovreas L."/>
            <person name="Rohde M."/>
            <person name="Galperin M.Y."/>
            <person name="Jogler C."/>
        </authorList>
    </citation>
    <scope>NUCLEOTIDE SEQUENCE [LARGE SCALE GENOMIC DNA]</scope>
    <source>
        <strain evidence="4 5">Mal48</strain>
    </source>
</reference>
<dbReference type="AlphaFoldDB" id="A0A517QUL7"/>
<dbReference type="InterPro" id="IPR000683">
    <property type="entry name" value="Gfo/Idh/MocA-like_OxRdtase_N"/>
</dbReference>